<evidence type="ECO:0000259" key="5">
    <source>
        <dbReference type="PROSITE" id="PS50977"/>
    </source>
</evidence>
<dbReference type="Proteomes" id="UP001275440">
    <property type="component" value="Unassembled WGS sequence"/>
</dbReference>
<evidence type="ECO:0000256" key="2">
    <source>
        <dbReference type="ARBA" id="ARBA00023125"/>
    </source>
</evidence>
<keyword evidence="7" id="KW-1185">Reference proteome</keyword>
<comment type="caution">
    <text evidence="6">The sequence shown here is derived from an EMBL/GenBank/DDBJ whole genome shotgun (WGS) entry which is preliminary data.</text>
</comment>
<evidence type="ECO:0000256" key="4">
    <source>
        <dbReference type="PROSITE-ProRule" id="PRU00335"/>
    </source>
</evidence>
<evidence type="ECO:0000313" key="6">
    <source>
        <dbReference type="EMBL" id="MDV2478430.1"/>
    </source>
</evidence>
<dbReference type="InterPro" id="IPR009057">
    <property type="entry name" value="Homeodomain-like_sf"/>
</dbReference>
<protein>
    <submittedName>
        <fullName evidence="6">TetR/AcrR family transcriptional regulator</fullName>
    </submittedName>
</protein>
<evidence type="ECO:0000256" key="3">
    <source>
        <dbReference type="ARBA" id="ARBA00023163"/>
    </source>
</evidence>
<accession>A0ABU3WWT7</accession>
<dbReference type="Gene3D" id="1.10.357.10">
    <property type="entry name" value="Tetracycline Repressor, domain 2"/>
    <property type="match status" value="1"/>
</dbReference>
<keyword evidence="2 4" id="KW-0238">DNA-binding</keyword>
<feature type="DNA-binding region" description="H-T-H motif" evidence="4">
    <location>
        <begin position="38"/>
        <end position="57"/>
    </location>
</feature>
<gene>
    <name evidence="6" type="ORF">F8M49_28905</name>
</gene>
<keyword evidence="1" id="KW-0805">Transcription regulation</keyword>
<dbReference type="EMBL" id="WBMO01000005">
    <property type="protein sequence ID" value="MDV2478430.1"/>
    <property type="molecule type" value="Genomic_DNA"/>
</dbReference>
<dbReference type="SUPFAM" id="SSF46689">
    <property type="entry name" value="Homeodomain-like"/>
    <property type="match status" value="1"/>
</dbReference>
<reference evidence="6 7" key="1">
    <citation type="submission" date="2019-10" db="EMBL/GenBank/DDBJ databases">
        <title>Draft Genome Assembly of Rhodococcus zopfii DSM44189.</title>
        <authorList>
            <person name="Sutton J.M."/>
            <person name="Akob D.M."/>
            <person name="Bushman T.J."/>
        </authorList>
    </citation>
    <scope>NUCLEOTIDE SEQUENCE [LARGE SCALE GENOMIC DNA]</scope>
    <source>
        <strain evidence="6 7">DSM 44189</strain>
    </source>
</reference>
<proteinExistence type="predicted"/>
<dbReference type="PANTHER" id="PTHR30055">
    <property type="entry name" value="HTH-TYPE TRANSCRIPTIONAL REGULATOR RUTR"/>
    <property type="match status" value="1"/>
</dbReference>
<dbReference type="InterPro" id="IPR050109">
    <property type="entry name" value="HTH-type_TetR-like_transc_reg"/>
</dbReference>
<evidence type="ECO:0000313" key="7">
    <source>
        <dbReference type="Proteomes" id="UP001275440"/>
    </source>
</evidence>
<evidence type="ECO:0000256" key="1">
    <source>
        <dbReference type="ARBA" id="ARBA00023015"/>
    </source>
</evidence>
<dbReference type="PANTHER" id="PTHR30055:SF234">
    <property type="entry name" value="HTH-TYPE TRANSCRIPTIONAL REGULATOR BETI"/>
    <property type="match status" value="1"/>
</dbReference>
<sequence>MTTAAGPRTQQGRREATIGRILDAAVAALGEVGYTATTIAEVCTRSGVSSGGVFRHFPTRLDLMVAAADEVRKRQFEEYRAGLERLEVIDGSYESVRASLHLVRAACRAPINAAWYELLGAARTDALLRARLEPMAARYHAEIAEFAAALPLASRLDPGVFTTIVFSIVHMLDGEALSAVVHPQPEQEDLRLEQVARALTGEMSRRSGASSTRRTLL</sequence>
<dbReference type="PROSITE" id="PS50977">
    <property type="entry name" value="HTH_TETR_2"/>
    <property type="match status" value="1"/>
</dbReference>
<organism evidence="6 7">
    <name type="scientific">Rhodococcus zopfii</name>
    <dbReference type="NCBI Taxonomy" id="43772"/>
    <lineage>
        <taxon>Bacteria</taxon>
        <taxon>Bacillati</taxon>
        <taxon>Actinomycetota</taxon>
        <taxon>Actinomycetes</taxon>
        <taxon>Mycobacteriales</taxon>
        <taxon>Nocardiaceae</taxon>
        <taxon>Rhodococcus</taxon>
    </lineage>
</organism>
<dbReference type="PRINTS" id="PR00455">
    <property type="entry name" value="HTHTETR"/>
</dbReference>
<dbReference type="Pfam" id="PF00440">
    <property type="entry name" value="TetR_N"/>
    <property type="match status" value="1"/>
</dbReference>
<feature type="domain" description="HTH tetR-type" evidence="5">
    <location>
        <begin position="15"/>
        <end position="75"/>
    </location>
</feature>
<name>A0ABU3WWT7_9NOCA</name>
<keyword evidence="3" id="KW-0804">Transcription</keyword>
<dbReference type="InterPro" id="IPR001647">
    <property type="entry name" value="HTH_TetR"/>
</dbReference>